<evidence type="ECO:0000256" key="1">
    <source>
        <dbReference type="SAM" id="MobiDB-lite"/>
    </source>
</evidence>
<dbReference type="AlphaFoldDB" id="A0A0J9VSG0"/>
<dbReference type="EMBL" id="DS231713">
    <property type="protein sequence ID" value="KNB13788.1"/>
    <property type="molecule type" value="Genomic_DNA"/>
</dbReference>
<dbReference type="RefSeq" id="XP_018251833.1">
    <property type="nucleotide sequence ID" value="XM_018392271.1"/>
</dbReference>
<feature type="domain" description="Protein kinase" evidence="2">
    <location>
        <begin position="66"/>
        <end position="329"/>
    </location>
</feature>
<feature type="compositionally biased region" description="Basic and acidic residues" evidence="1">
    <location>
        <begin position="11"/>
        <end position="22"/>
    </location>
</feature>
<dbReference type="OrthoDB" id="4226417at2759"/>
<accession>A0A0J9VSG0</accession>
<dbReference type="GO" id="GO:0004672">
    <property type="term" value="F:protein kinase activity"/>
    <property type="evidence" value="ECO:0007669"/>
    <property type="project" value="InterPro"/>
</dbReference>
<feature type="region of interest" description="Disordered" evidence="1">
    <location>
        <begin position="284"/>
        <end position="306"/>
    </location>
</feature>
<reference evidence="3" key="1">
    <citation type="submission" date="2007-04" db="EMBL/GenBank/DDBJ databases">
        <authorList>
            <consortium name="The Broad Institute Genome Sequencing Platform"/>
            <person name="Birren B."/>
            <person name="Lander E."/>
            <person name="Galagan J."/>
            <person name="Nusbaum C."/>
            <person name="Devon K."/>
            <person name="Ma L.-J."/>
            <person name="Jaffe D."/>
            <person name="Butler J."/>
            <person name="Alvarez P."/>
            <person name="Gnerre S."/>
            <person name="Grabherr M."/>
            <person name="Kleber M."/>
            <person name="Mauceli E."/>
            <person name="Brockman W."/>
            <person name="MacCallum I.A."/>
            <person name="Young S."/>
            <person name="LaButti K."/>
            <person name="DeCaprio D."/>
            <person name="Crawford M."/>
            <person name="Koehrsen M."/>
            <person name="Engels R."/>
            <person name="Montgomery P."/>
            <person name="Pearson M."/>
            <person name="Howarth C."/>
            <person name="Larson L."/>
            <person name="White J."/>
            <person name="O'Leary S."/>
            <person name="Kodira C."/>
            <person name="Zeng Q."/>
            <person name="Yandava C."/>
            <person name="Alvarado L."/>
            <person name="Kistler C."/>
            <person name="Shim W.-B."/>
            <person name="Kang S."/>
            <person name="Woloshuk C."/>
        </authorList>
    </citation>
    <scope>NUCLEOTIDE SEQUENCE</scope>
    <source>
        <strain evidence="3">4287</strain>
    </source>
</reference>
<dbReference type="GO" id="GO:0005524">
    <property type="term" value="F:ATP binding"/>
    <property type="evidence" value="ECO:0007669"/>
    <property type="project" value="InterPro"/>
</dbReference>
<dbReference type="Pfam" id="PF00069">
    <property type="entry name" value="Pkinase"/>
    <property type="match status" value="1"/>
</dbReference>
<gene>
    <name evidence="3" type="ORF">FOXG_12477</name>
</gene>
<dbReference type="GeneID" id="28953809"/>
<dbReference type="KEGG" id="fox:FOXG_12477"/>
<proteinExistence type="predicted"/>
<dbReference type="SUPFAM" id="SSF56112">
    <property type="entry name" value="Protein kinase-like (PK-like)"/>
    <property type="match status" value="1"/>
</dbReference>
<reference evidence="3" key="2">
    <citation type="journal article" date="2010" name="Nature">
        <title>Comparative genomics reveals mobile pathogenicity chromosomes in Fusarium.</title>
        <authorList>
            <person name="Ma L.J."/>
            <person name="van der Does H.C."/>
            <person name="Borkovich K.A."/>
            <person name="Coleman J.J."/>
            <person name="Daboussi M.J."/>
            <person name="Di Pietro A."/>
            <person name="Dufresne M."/>
            <person name="Freitag M."/>
            <person name="Grabherr M."/>
            <person name="Henrissat B."/>
            <person name="Houterman P.M."/>
            <person name="Kang S."/>
            <person name="Shim W.B."/>
            <person name="Woloshuk C."/>
            <person name="Xie X."/>
            <person name="Xu J.R."/>
            <person name="Antoniw J."/>
            <person name="Baker S.E."/>
            <person name="Bluhm B.H."/>
            <person name="Breakspear A."/>
            <person name="Brown D.W."/>
            <person name="Butchko R.A."/>
            <person name="Chapman S."/>
            <person name="Coulson R."/>
            <person name="Coutinho P.M."/>
            <person name="Danchin E.G."/>
            <person name="Diener A."/>
            <person name="Gale L.R."/>
            <person name="Gardiner D.M."/>
            <person name="Goff S."/>
            <person name="Hammond-Kosack K.E."/>
            <person name="Hilburn K."/>
            <person name="Hua-Van A."/>
            <person name="Jonkers W."/>
            <person name="Kazan K."/>
            <person name="Kodira C.D."/>
            <person name="Koehrsen M."/>
            <person name="Kumar L."/>
            <person name="Lee Y.H."/>
            <person name="Li L."/>
            <person name="Manners J.M."/>
            <person name="Miranda-Saavedra D."/>
            <person name="Mukherjee M."/>
            <person name="Park G."/>
            <person name="Park J."/>
            <person name="Park S.Y."/>
            <person name="Proctor R.H."/>
            <person name="Regev A."/>
            <person name="Ruiz-Roldan M.C."/>
            <person name="Sain D."/>
            <person name="Sakthikumar S."/>
            <person name="Sykes S."/>
            <person name="Schwartz D.C."/>
            <person name="Turgeon B.G."/>
            <person name="Wapinski I."/>
            <person name="Yoder O."/>
            <person name="Young S."/>
            <person name="Zeng Q."/>
            <person name="Zhou S."/>
            <person name="Galagan J."/>
            <person name="Cuomo C.A."/>
            <person name="Kistler H.C."/>
            <person name="Rep M."/>
        </authorList>
    </citation>
    <scope>NUCLEOTIDE SEQUENCE [LARGE SCALE GENOMIC DNA]</scope>
    <source>
        <strain evidence="3">4287</strain>
    </source>
</reference>
<dbReference type="InterPro" id="IPR000719">
    <property type="entry name" value="Prot_kinase_dom"/>
</dbReference>
<evidence type="ECO:0000313" key="3">
    <source>
        <dbReference type="EMBL" id="KNB13788.1"/>
    </source>
</evidence>
<dbReference type="SMART" id="SM00220">
    <property type="entry name" value="S_TKc"/>
    <property type="match status" value="1"/>
</dbReference>
<protein>
    <recommendedName>
        <fullName evidence="2">Protein kinase domain-containing protein</fullName>
    </recommendedName>
</protein>
<evidence type="ECO:0000313" key="4">
    <source>
        <dbReference type="Proteomes" id="UP000009097"/>
    </source>
</evidence>
<dbReference type="VEuPathDB" id="FungiDB:FOXG_12477"/>
<name>A0A0J9VSG0_FUSO4</name>
<sequence>MATRDRKRKTRFIDTQDEELRRSPRPNIVGYNQNGPCDGIKIGHSVGSYNSVLAKADPGIPPPHGLRHNSEKGLQIAGSSSKEHYKTFFTMIIGRRKVDAAYRRSNTYGPVSNNGPKNAWLKKVSGEDSEKQLQIAQSIGHENFVRQLAVYEERGDFVVAYEFVPISLSEVVANKNLSGSELATILKQVIAGFLYLEQHGLCHAQLTCSDILISHEGNVKIWGHQYYRSQSSAPMVDALCLLTAELMSGREGIQQPETVSYGRWQDHADFIDFFKQMLAAKSEQNHGSTGTKSSLERLSRHPFLTQAPPPDSLEIFLHFIRNTTRWIVT</sequence>
<organism evidence="3 4">
    <name type="scientific">Fusarium oxysporum f. sp. lycopersici (strain 4287 / CBS 123668 / FGSC 9935 / NRRL 34936)</name>
    <name type="common">Fusarium vascular wilt of tomato</name>
    <dbReference type="NCBI Taxonomy" id="426428"/>
    <lineage>
        <taxon>Eukaryota</taxon>
        <taxon>Fungi</taxon>
        <taxon>Dikarya</taxon>
        <taxon>Ascomycota</taxon>
        <taxon>Pezizomycotina</taxon>
        <taxon>Sordariomycetes</taxon>
        <taxon>Hypocreomycetidae</taxon>
        <taxon>Hypocreales</taxon>
        <taxon>Nectriaceae</taxon>
        <taxon>Fusarium</taxon>
        <taxon>Fusarium oxysporum species complex</taxon>
    </lineage>
</organism>
<feature type="region of interest" description="Disordered" evidence="1">
    <location>
        <begin position="1"/>
        <end position="34"/>
    </location>
</feature>
<dbReference type="Proteomes" id="UP000009097">
    <property type="component" value="Unassembled WGS sequence"/>
</dbReference>
<feature type="compositionally biased region" description="Basic residues" evidence="1">
    <location>
        <begin position="1"/>
        <end position="10"/>
    </location>
</feature>
<evidence type="ECO:0000259" key="2">
    <source>
        <dbReference type="PROSITE" id="PS50011"/>
    </source>
</evidence>
<dbReference type="InterPro" id="IPR011009">
    <property type="entry name" value="Kinase-like_dom_sf"/>
</dbReference>
<dbReference type="PROSITE" id="PS50011">
    <property type="entry name" value="PROTEIN_KINASE_DOM"/>
    <property type="match status" value="1"/>
</dbReference>
<dbReference type="Gene3D" id="1.10.510.10">
    <property type="entry name" value="Transferase(Phosphotransferase) domain 1"/>
    <property type="match status" value="1"/>
</dbReference>